<proteinExistence type="predicted"/>
<feature type="transmembrane region" description="Helical" evidence="5">
    <location>
        <begin position="175"/>
        <end position="201"/>
    </location>
</feature>
<dbReference type="PANTHER" id="PTHR37422">
    <property type="entry name" value="TEICHURONIC ACID BIOSYNTHESIS PROTEIN TUAE"/>
    <property type="match status" value="1"/>
</dbReference>
<sequence>MLRNLIKYLVLFLVLCNIPGFLLVYFGPVLGSAASYLTSLSLILYYFIAKDKQKPALPFILFTVLFFAISGFNYTGDHIYFLKEFLRFSIVVIGMTEVMHKSSYSDIFYVLLLAGLSIIINALVFPEVNKFYGLVRGRFSGFILNPNTAGIVCLLGMALSYSVKNVFWKYLGQAIFTFAGFLTLSRTFLVVWLILIIIAIINDRKNLMVPIIGILAMTIVLNFTDKNIFASDRFDALSSFVTDGEVKSKTVNKDTRGQTWAYYYDLVLEKPFFGHGFMAFQRFTRTLPGAHNSYIMVFGEGGIIPFLIFIGIYIFLLSKSITYFKKEPSLIYVTVVILLNLMASHTYFFNYQSISLSIFVFLKIRELEGNTGVRVNLT</sequence>
<comment type="subcellular location">
    <subcellularLocation>
        <location evidence="1">Membrane</location>
        <topology evidence="1">Multi-pass membrane protein</topology>
    </subcellularLocation>
</comment>
<feature type="domain" description="O-antigen ligase-related" evidence="6">
    <location>
        <begin position="175"/>
        <end position="310"/>
    </location>
</feature>
<dbReference type="Pfam" id="PF04932">
    <property type="entry name" value="Wzy_C"/>
    <property type="match status" value="1"/>
</dbReference>
<evidence type="ECO:0000256" key="1">
    <source>
        <dbReference type="ARBA" id="ARBA00004141"/>
    </source>
</evidence>
<evidence type="ECO:0000256" key="3">
    <source>
        <dbReference type="ARBA" id="ARBA00022989"/>
    </source>
</evidence>
<comment type="caution">
    <text evidence="7">The sequence shown here is derived from an EMBL/GenBank/DDBJ whole genome shotgun (WGS) entry which is preliminary data.</text>
</comment>
<feature type="transmembrane region" description="Helical" evidence="5">
    <location>
        <begin position="329"/>
        <end position="349"/>
    </location>
</feature>
<evidence type="ECO:0000313" key="8">
    <source>
        <dbReference type="Proteomes" id="UP001221366"/>
    </source>
</evidence>
<feature type="transmembrane region" description="Helical" evidence="5">
    <location>
        <begin position="294"/>
        <end position="317"/>
    </location>
</feature>
<feature type="transmembrane region" description="Helical" evidence="5">
    <location>
        <begin position="33"/>
        <end position="49"/>
    </location>
</feature>
<keyword evidence="2 5" id="KW-0812">Transmembrane</keyword>
<dbReference type="EMBL" id="JARFVB010000011">
    <property type="protein sequence ID" value="MDF0717422.1"/>
    <property type="molecule type" value="Genomic_DNA"/>
</dbReference>
<name>A0ABT5Y1U9_9FLAO</name>
<dbReference type="InterPro" id="IPR007016">
    <property type="entry name" value="O-antigen_ligase-rel_domated"/>
</dbReference>
<feature type="transmembrane region" description="Helical" evidence="5">
    <location>
        <begin position="207"/>
        <end position="224"/>
    </location>
</feature>
<organism evidence="7 8">
    <name type="scientific">Flagellimonas yonaguniensis</name>
    <dbReference type="NCBI Taxonomy" id="3031325"/>
    <lineage>
        <taxon>Bacteria</taxon>
        <taxon>Pseudomonadati</taxon>
        <taxon>Bacteroidota</taxon>
        <taxon>Flavobacteriia</taxon>
        <taxon>Flavobacteriales</taxon>
        <taxon>Flavobacteriaceae</taxon>
        <taxon>Flagellimonas</taxon>
    </lineage>
</organism>
<keyword evidence="3 5" id="KW-1133">Transmembrane helix</keyword>
<protein>
    <submittedName>
        <fullName evidence="7">O-antigen ligase family protein</fullName>
    </submittedName>
</protein>
<accession>A0ABT5Y1U9</accession>
<reference evidence="7 8" key="1">
    <citation type="submission" date="2023-03" db="EMBL/GenBank/DDBJ databases">
        <title>Muricauda XX sp. nov. and Muricauda XXX sp. nov., two novel species isolated from Okinawa Trough.</title>
        <authorList>
            <person name="Cao W."/>
            <person name="Deng X."/>
        </authorList>
    </citation>
    <scope>NUCLEOTIDE SEQUENCE [LARGE SCALE GENOMIC DNA]</scope>
    <source>
        <strain evidence="7 8">334s03</strain>
    </source>
</reference>
<feature type="transmembrane region" description="Helical" evidence="5">
    <location>
        <begin position="144"/>
        <end position="163"/>
    </location>
</feature>
<gene>
    <name evidence="7" type="ORF">PY092_14755</name>
</gene>
<keyword evidence="8" id="KW-1185">Reference proteome</keyword>
<dbReference type="RefSeq" id="WP_275616574.1">
    <property type="nucleotide sequence ID" value="NZ_JARFVB010000011.1"/>
</dbReference>
<evidence type="ECO:0000256" key="5">
    <source>
        <dbReference type="SAM" id="Phobius"/>
    </source>
</evidence>
<feature type="transmembrane region" description="Helical" evidence="5">
    <location>
        <begin position="56"/>
        <end position="74"/>
    </location>
</feature>
<evidence type="ECO:0000313" key="7">
    <source>
        <dbReference type="EMBL" id="MDF0717422.1"/>
    </source>
</evidence>
<feature type="transmembrane region" description="Helical" evidence="5">
    <location>
        <begin position="107"/>
        <end position="124"/>
    </location>
</feature>
<keyword evidence="7" id="KW-0436">Ligase</keyword>
<dbReference type="Proteomes" id="UP001221366">
    <property type="component" value="Unassembled WGS sequence"/>
</dbReference>
<dbReference type="PANTHER" id="PTHR37422:SF17">
    <property type="entry name" value="O-ANTIGEN LIGASE"/>
    <property type="match status" value="1"/>
</dbReference>
<dbReference type="GO" id="GO:0016874">
    <property type="term" value="F:ligase activity"/>
    <property type="evidence" value="ECO:0007669"/>
    <property type="project" value="UniProtKB-KW"/>
</dbReference>
<feature type="transmembrane region" description="Helical" evidence="5">
    <location>
        <begin position="5"/>
        <end position="27"/>
    </location>
</feature>
<keyword evidence="4 5" id="KW-0472">Membrane</keyword>
<dbReference type="InterPro" id="IPR051533">
    <property type="entry name" value="WaaL-like"/>
</dbReference>
<evidence type="ECO:0000256" key="2">
    <source>
        <dbReference type="ARBA" id="ARBA00022692"/>
    </source>
</evidence>
<evidence type="ECO:0000259" key="6">
    <source>
        <dbReference type="Pfam" id="PF04932"/>
    </source>
</evidence>
<evidence type="ECO:0000256" key="4">
    <source>
        <dbReference type="ARBA" id="ARBA00023136"/>
    </source>
</evidence>